<evidence type="ECO:0000256" key="1">
    <source>
        <dbReference type="ARBA" id="ARBA00010688"/>
    </source>
</evidence>
<dbReference type="InterPro" id="IPR052700">
    <property type="entry name" value="Carb_kinase_PfkB-like"/>
</dbReference>
<organism evidence="5 6">
    <name type="scientific">[Clostridium] clostridioforme 90A8</name>
    <dbReference type="NCBI Taxonomy" id="999408"/>
    <lineage>
        <taxon>Bacteria</taxon>
        <taxon>Bacillati</taxon>
        <taxon>Bacillota</taxon>
        <taxon>Clostridia</taxon>
        <taxon>Lachnospirales</taxon>
        <taxon>Lachnospiraceae</taxon>
        <taxon>Enterocloster</taxon>
    </lineage>
</organism>
<keyword evidence="2" id="KW-0808">Transferase</keyword>
<evidence type="ECO:0000259" key="4">
    <source>
        <dbReference type="Pfam" id="PF00294"/>
    </source>
</evidence>
<dbReference type="GO" id="GO:0016301">
    <property type="term" value="F:kinase activity"/>
    <property type="evidence" value="ECO:0007669"/>
    <property type="project" value="UniProtKB-KW"/>
</dbReference>
<comment type="similarity">
    <text evidence="1">Belongs to the carbohydrate kinase PfkB family.</text>
</comment>
<dbReference type="Pfam" id="PF00294">
    <property type="entry name" value="PfkB"/>
    <property type="match status" value="1"/>
</dbReference>
<proteinExistence type="inferred from homology"/>
<dbReference type="PANTHER" id="PTHR43320">
    <property type="entry name" value="SUGAR KINASE"/>
    <property type="match status" value="1"/>
</dbReference>
<dbReference type="PANTHER" id="PTHR43320:SF2">
    <property type="entry name" value="2-DEHYDRO-3-DEOXYGLUCONOKINASE_2-DEHYDRO-3-DEOXYGALACTONOKINASE"/>
    <property type="match status" value="1"/>
</dbReference>
<dbReference type="InterPro" id="IPR029056">
    <property type="entry name" value="Ribokinase-like"/>
</dbReference>
<sequence length="343" mass="37135">MAKIVTMGEIMLRLSTPNNEKFIQADEFDINYGGGEANVAVSLANYGHEAEFITAVPANPIGECAVAALRKYNVGTKHIARSGERLGIYFLETGSAMRASNVVYDRAHSSISTATADQFNFDEIFADADWFHFTGITPAVSDAAIELTEAALKAAKAHNVTVSVDLNFRKKLWSSEKAQKVMTNLMQYVDVCIGNEEDAEKVLGFKPGNTDVTSGELELAGYVDIFNQMADKFGFKYIISSLRESHSASDNGWSACIMDGKTREFYHSRKYHITPIVDRVGGGDSFAAGLICGLVDGKDMKAALEYAVAASALKHTIPGDFNLVTRADVENLAGGDGSGRVQR</sequence>
<name>A0A0E2H8X9_9FIRM</name>
<feature type="domain" description="Carbohydrate kinase PfkB" evidence="4">
    <location>
        <begin position="1"/>
        <end position="316"/>
    </location>
</feature>
<evidence type="ECO:0000256" key="3">
    <source>
        <dbReference type="ARBA" id="ARBA00022777"/>
    </source>
</evidence>
<dbReference type="InterPro" id="IPR011611">
    <property type="entry name" value="PfkB_dom"/>
</dbReference>
<dbReference type="EMBL" id="AGYR01000035">
    <property type="protein sequence ID" value="ENZ13136.1"/>
    <property type="molecule type" value="Genomic_DNA"/>
</dbReference>
<dbReference type="Proteomes" id="UP000013085">
    <property type="component" value="Unassembled WGS sequence"/>
</dbReference>
<evidence type="ECO:0000313" key="5">
    <source>
        <dbReference type="EMBL" id="ENZ13136.1"/>
    </source>
</evidence>
<dbReference type="Gene3D" id="3.40.1190.20">
    <property type="match status" value="1"/>
</dbReference>
<accession>A0A0E2H8X9</accession>
<evidence type="ECO:0000313" key="6">
    <source>
        <dbReference type="Proteomes" id="UP000013085"/>
    </source>
</evidence>
<keyword evidence="3 5" id="KW-0418">Kinase</keyword>
<dbReference type="PATRIC" id="fig|999408.3.peg.3321"/>
<reference evidence="5 6" key="1">
    <citation type="submission" date="2013-01" db="EMBL/GenBank/DDBJ databases">
        <title>The Genome Sequence of Clostridium clostridioforme 90A8.</title>
        <authorList>
            <consortium name="The Broad Institute Genome Sequencing Platform"/>
            <person name="Earl A."/>
            <person name="Ward D."/>
            <person name="Feldgarden M."/>
            <person name="Gevers D."/>
            <person name="Courvalin P."/>
            <person name="Lambert T."/>
            <person name="Walker B."/>
            <person name="Young S.K."/>
            <person name="Zeng Q."/>
            <person name="Gargeya S."/>
            <person name="Fitzgerald M."/>
            <person name="Haas B."/>
            <person name="Abouelleil A."/>
            <person name="Alvarado L."/>
            <person name="Arachchi H.M."/>
            <person name="Berlin A.M."/>
            <person name="Chapman S.B."/>
            <person name="Dewar J."/>
            <person name="Goldberg J."/>
            <person name="Griggs A."/>
            <person name="Gujja S."/>
            <person name="Hansen M."/>
            <person name="Howarth C."/>
            <person name="Imamovic A."/>
            <person name="Larimer J."/>
            <person name="McCowan C."/>
            <person name="Murphy C."/>
            <person name="Neiman D."/>
            <person name="Pearson M."/>
            <person name="Priest M."/>
            <person name="Roberts A."/>
            <person name="Saif S."/>
            <person name="Shea T."/>
            <person name="Sisk P."/>
            <person name="Sykes S."/>
            <person name="Wortman J."/>
            <person name="Nusbaum C."/>
            <person name="Birren B."/>
        </authorList>
    </citation>
    <scope>NUCLEOTIDE SEQUENCE [LARGE SCALE GENOMIC DNA]</scope>
    <source>
        <strain evidence="5 6">90A8</strain>
    </source>
</reference>
<gene>
    <name evidence="5" type="ORF">HMPREF1090_03072</name>
</gene>
<comment type="caution">
    <text evidence="5">The sequence shown here is derived from an EMBL/GenBank/DDBJ whole genome shotgun (WGS) entry which is preliminary data.</text>
</comment>
<dbReference type="CDD" id="cd01166">
    <property type="entry name" value="KdgK"/>
    <property type="match status" value="1"/>
</dbReference>
<dbReference type="AlphaFoldDB" id="A0A0E2H8X9"/>
<evidence type="ECO:0000256" key="2">
    <source>
        <dbReference type="ARBA" id="ARBA00022679"/>
    </source>
</evidence>
<dbReference type="SUPFAM" id="SSF53613">
    <property type="entry name" value="Ribokinase-like"/>
    <property type="match status" value="1"/>
</dbReference>
<protein>
    <submittedName>
        <fullName evidence="5">2-dehydro-3-deoxygluconokinase</fullName>
    </submittedName>
</protein>
<dbReference type="RefSeq" id="WP_002564686.1">
    <property type="nucleotide sequence ID" value="NZ_KB850977.1"/>
</dbReference>
<dbReference type="HOGENOM" id="CLU_027634_0_1_9"/>
<dbReference type="GeneID" id="23112751"/>